<dbReference type="InterPro" id="IPR023828">
    <property type="entry name" value="Peptidase_S8_Ser-AS"/>
</dbReference>
<organism evidence="13 14">
    <name type="scientific">Arthrobacter oryzae</name>
    <dbReference type="NCBI Taxonomy" id="409290"/>
    <lineage>
        <taxon>Bacteria</taxon>
        <taxon>Bacillati</taxon>
        <taxon>Actinomycetota</taxon>
        <taxon>Actinomycetes</taxon>
        <taxon>Micrococcales</taxon>
        <taxon>Micrococcaceae</taxon>
        <taxon>Arthrobacter</taxon>
    </lineage>
</organism>
<dbReference type="GO" id="GO:0004252">
    <property type="term" value="F:serine-type endopeptidase activity"/>
    <property type="evidence" value="ECO:0007669"/>
    <property type="project" value="UniProtKB-UniRule"/>
</dbReference>
<keyword evidence="4 6" id="KW-0720">Serine protease</keyword>
<dbReference type="InterPro" id="IPR041469">
    <property type="entry name" value="Subtilisin-like_FN3"/>
</dbReference>
<dbReference type="InterPro" id="IPR036852">
    <property type="entry name" value="Peptidase_S8/S53_dom_sf"/>
</dbReference>
<comment type="caution">
    <text evidence="13">The sequence shown here is derived from an EMBL/GenBank/DDBJ whole genome shotgun (WGS) entry which is preliminary data.</text>
</comment>
<dbReference type="GO" id="GO:0006508">
    <property type="term" value="P:proteolysis"/>
    <property type="evidence" value="ECO:0007669"/>
    <property type="project" value="UniProtKB-KW"/>
</dbReference>
<dbReference type="InterPro" id="IPR037045">
    <property type="entry name" value="S8pro/Inhibitor_I9_sf"/>
</dbReference>
<keyword evidence="8" id="KW-0732">Signal</keyword>
<evidence type="ECO:0000259" key="12">
    <source>
        <dbReference type="Pfam" id="PF17766"/>
    </source>
</evidence>
<dbReference type="RefSeq" id="WP_425266700.1">
    <property type="nucleotide sequence ID" value="NZ_RBIR01000005.1"/>
</dbReference>
<accession>A0A495EP69</accession>
<dbReference type="Gene3D" id="2.60.40.2310">
    <property type="match status" value="1"/>
</dbReference>
<dbReference type="Gene3D" id="3.30.70.80">
    <property type="entry name" value="Peptidase S8 propeptide/proteinase inhibitor I9"/>
    <property type="match status" value="1"/>
</dbReference>
<dbReference type="InterPro" id="IPR010259">
    <property type="entry name" value="S8pro/Inhibitor_I9"/>
</dbReference>
<dbReference type="SUPFAM" id="SSF54897">
    <property type="entry name" value="Protease propeptides/inhibitors"/>
    <property type="match status" value="1"/>
</dbReference>
<feature type="signal peptide" evidence="8">
    <location>
        <begin position="1"/>
        <end position="38"/>
    </location>
</feature>
<dbReference type="InterPro" id="IPR045051">
    <property type="entry name" value="SBT"/>
</dbReference>
<evidence type="ECO:0000256" key="5">
    <source>
        <dbReference type="PIRSR" id="PIRSR615500-1"/>
    </source>
</evidence>
<dbReference type="PANTHER" id="PTHR10795">
    <property type="entry name" value="PROPROTEIN CONVERTASE SUBTILISIN/KEXIN"/>
    <property type="match status" value="1"/>
</dbReference>
<proteinExistence type="inferred from homology"/>
<dbReference type="PROSITE" id="PS51892">
    <property type="entry name" value="SUBTILASE"/>
    <property type="match status" value="1"/>
</dbReference>
<comment type="similarity">
    <text evidence="1 6">Belongs to the peptidase S8 family.</text>
</comment>
<sequence length="1057" mass="106943">MTSPGKSFLRSGGLRRAAALTLGLPVLLSSIAIAPANAAPAQGSAVAGVAQKNIDPNTFKDGRYIVVLAEKPSATYDGGTAGLSATKPAAGKKLDANRAEVRQYGAHLAQKQAQVAAQQGVKIQRQFTTALNGFSAKLTADQAIKLAKDPAVLVVAPDTENAPDYSSTDFLKLSGPNGTWNTKFGGQDAAGKGVVVGVIDTGYTPSSAFFAGDAVKPLTGSPVVGVPYRDTDGKIKMLKADGETFAGDCQTGTDFDGSACNSKVLSARYYGDDFANTVPKADWAPEERLSPVDVASHGTHTASTAAGNANVEAVVDGRSFGKTSGIAPAAKLSIYKVCWEDNDPNTGGCYSSSSIDAIEQSIKDGVDVLNYSISGATDTTTDPVSMAFLSAASAGIFVAASAGNSGPTASTVNHGAPWMTTVAASSFSQELQGTVEFSDGSKYRGASIMNSEVSNAGVVLAANAAAAGATSPALCGPGTLDPAKIAGKVVVCDRGVVDRVAKSAEVKRGGGVGMILVNLTNSSLDTDKHSVPTVHVNPPATEAIKAKVTANPAITVSLVNKDTTGLPLEAQPQIAGFSSRGPLLAEGSDLLKPDVAAPGVAVLAGVSPIGTGGDNFGFLSGTSMASPHVAGFGALILAKNPTWSPAAVKSAMMTTTSDVKNADGSKNTDVFATGAGQVDPARVLDPGLVYDANINDYLAFIQGTGVDLGIPGIGTTKPRDMNLPSFALGNLVGKIEVTRTVTALTPGVYKAKFDVPGIKVSVTPAALNFKAAGEKRTFKVSFENQGAPLGKFATGSLTWQGANKTVTSPIAVRPQSAVALSDVAFTSAGGTGSGAIKVVSGTDSPVQMTLDGLSKADSTAVQLVPGPFTGATDASNLVKTVQVPAGAPLAKFSVISADPGADFDMYVMTPAGPLTVATSSASESVSIPNPAPGTYTIYANLYASPNNKATAASVDAAVLGANVGNATLSPNPLRLPNGKAGSVALNWKGLAEGSYIGRVTFAGASNPTFVSVLVTPAGTVMVPPTSEDQDSNKGAKVKKEKGKIQNGDQSFARDNAI</sequence>
<dbReference type="Pfam" id="PF05922">
    <property type="entry name" value="Inhibitor_I9"/>
    <property type="match status" value="1"/>
</dbReference>
<feature type="domain" description="PA" evidence="10">
    <location>
        <begin position="473"/>
        <end position="543"/>
    </location>
</feature>
<dbReference type="Gene3D" id="3.40.50.200">
    <property type="entry name" value="Peptidase S8/S53 domain"/>
    <property type="match status" value="1"/>
</dbReference>
<evidence type="ECO:0000259" key="9">
    <source>
        <dbReference type="Pfam" id="PF00082"/>
    </source>
</evidence>
<feature type="active site" description="Charge relay system" evidence="5 6">
    <location>
        <position position="623"/>
    </location>
</feature>
<dbReference type="InterPro" id="IPR034197">
    <property type="entry name" value="Peptidases_S8_3"/>
</dbReference>
<feature type="chain" id="PRO_5019754686" evidence="8">
    <location>
        <begin position="39"/>
        <end position="1057"/>
    </location>
</feature>
<evidence type="ECO:0000256" key="1">
    <source>
        <dbReference type="ARBA" id="ARBA00011073"/>
    </source>
</evidence>
<dbReference type="AlphaFoldDB" id="A0A495EP69"/>
<evidence type="ECO:0000256" key="6">
    <source>
        <dbReference type="PROSITE-ProRule" id="PRU01240"/>
    </source>
</evidence>
<evidence type="ECO:0000256" key="2">
    <source>
        <dbReference type="ARBA" id="ARBA00022670"/>
    </source>
</evidence>
<dbReference type="Proteomes" id="UP000276055">
    <property type="component" value="Unassembled WGS sequence"/>
</dbReference>
<feature type="domain" description="Subtilisin-like protease fibronectin type-III" evidence="12">
    <location>
        <begin position="720"/>
        <end position="812"/>
    </location>
</feature>
<keyword evidence="3 6" id="KW-0378">Hydrolase</keyword>
<evidence type="ECO:0000259" key="10">
    <source>
        <dbReference type="Pfam" id="PF02225"/>
    </source>
</evidence>
<dbReference type="PROSITE" id="PS00138">
    <property type="entry name" value="SUBTILASE_SER"/>
    <property type="match status" value="1"/>
</dbReference>
<evidence type="ECO:0000256" key="4">
    <source>
        <dbReference type="ARBA" id="ARBA00022825"/>
    </source>
</evidence>
<dbReference type="CDD" id="cd04852">
    <property type="entry name" value="Peptidases_S8_3"/>
    <property type="match status" value="1"/>
</dbReference>
<feature type="domain" description="Peptidase S8/S53" evidence="9">
    <location>
        <begin position="191"/>
        <end position="662"/>
    </location>
</feature>
<dbReference type="Pfam" id="PF17766">
    <property type="entry name" value="fn3_6"/>
    <property type="match status" value="1"/>
</dbReference>
<feature type="active site" description="Charge relay system" evidence="5 6">
    <location>
        <position position="200"/>
    </location>
</feature>
<dbReference type="Pfam" id="PF02225">
    <property type="entry name" value="PA"/>
    <property type="match status" value="1"/>
</dbReference>
<protein>
    <submittedName>
        <fullName evidence="13">Peptidase inhibitor I9</fullName>
    </submittedName>
</protein>
<dbReference type="InterPro" id="IPR000209">
    <property type="entry name" value="Peptidase_S8/S53_dom"/>
</dbReference>
<dbReference type="CDD" id="cd02120">
    <property type="entry name" value="PA_subtilisin_like"/>
    <property type="match status" value="1"/>
</dbReference>
<gene>
    <name evidence="13" type="ORF">C8D78_2529</name>
</gene>
<feature type="active site" description="Charge relay system" evidence="5 6">
    <location>
        <position position="297"/>
    </location>
</feature>
<evidence type="ECO:0000313" key="14">
    <source>
        <dbReference type="Proteomes" id="UP000276055"/>
    </source>
</evidence>
<dbReference type="Pfam" id="PF00082">
    <property type="entry name" value="Peptidase_S8"/>
    <property type="match status" value="1"/>
</dbReference>
<reference evidence="13 14" key="1">
    <citation type="submission" date="2018-10" db="EMBL/GenBank/DDBJ databases">
        <title>Genomic Encyclopedia of Type Strains, Phase IV (KMG-IV): sequencing the most valuable type-strain genomes for metagenomic binning, comparative biology and taxonomic classification.</title>
        <authorList>
            <person name="Goeker M."/>
        </authorList>
    </citation>
    <scope>NUCLEOTIDE SEQUENCE [LARGE SCALE GENOMIC DNA]</scope>
    <source>
        <strain evidence="13 14">DSM 25586</strain>
    </source>
</reference>
<feature type="region of interest" description="Disordered" evidence="7">
    <location>
        <begin position="1020"/>
        <end position="1057"/>
    </location>
</feature>
<evidence type="ECO:0000313" key="13">
    <source>
        <dbReference type="EMBL" id="RKR18790.1"/>
    </source>
</evidence>
<evidence type="ECO:0000256" key="3">
    <source>
        <dbReference type="ARBA" id="ARBA00022801"/>
    </source>
</evidence>
<name>A0A495EP69_9MICC</name>
<dbReference type="InterPro" id="IPR015500">
    <property type="entry name" value="Peptidase_S8_subtilisin-rel"/>
</dbReference>
<evidence type="ECO:0000256" key="8">
    <source>
        <dbReference type="SAM" id="SignalP"/>
    </source>
</evidence>
<evidence type="ECO:0000259" key="11">
    <source>
        <dbReference type="Pfam" id="PF05922"/>
    </source>
</evidence>
<dbReference type="SUPFAM" id="SSF52743">
    <property type="entry name" value="Subtilisin-like"/>
    <property type="match status" value="1"/>
</dbReference>
<dbReference type="Gene3D" id="3.50.30.30">
    <property type="match status" value="1"/>
</dbReference>
<evidence type="ECO:0000256" key="7">
    <source>
        <dbReference type="SAM" id="MobiDB-lite"/>
    </source>
</evidence>
<keyword evidence="2 6" id="KW-0645">Protease</keyword>
<feature type="domain" description="Inhibitor I9" evidence="11">
    <location>
        <begin position="63"/>
        <end position="159"/>
    </location>
</feature>
<dbReference type="InterPro" id="IPR003137">
    <property type="entry name" value="PA_domain"/>
</dbReference>
<dbReference type="PRINTS" id="PR00723">
    <property type="entry name" value="SUBTILISIN"/>
</dbReference>
<dbReference type="EMBL" id="RBIR01000005">
    <property type="protein sequence ID" value="RKR18790.1"/>
    <property type="molecule type" value="Genomic_DNA"/>
</dbReference>